<evidence type="ECO:0000256" key="2">
    <source>
        <dbReference type="SAM" id="Phobius"/>
    </source>
</evidence>
<evidence type="ECO:0000259" key="3">
    <source>
        <dbReference type="Pfam" id="PF07553"/>
    </source>
</evidence>
<feature type="compositionally biased region" description="Polar residues" evidence="1">
    <location>
        <begin position="78"/>
        <end position="88"/>
    </location>
</feature>
<evidence type="ECO:0000313" key="4">
    <source>
        <dbReference type="EMBL" id="SJX20937.1"/>
    </source>
</evidence>
<dbReference type="Proteomes" id="UP000196240">
    <property type="component" value="Unassembled WGS sequence"/>
</dbReference>
<feature type="transmembrane region" description="Helical" evidence="2">
    <location>
        <begin position="37"/>
        <end position="56"/>
    </location>
</feature>
<feature type="transmembrane region" description="Helical" evidence="2">
    <location>
        <begin position="6"/>
        <end position="25"/>
    </location>
</feature>
<dbReference type="Gene3D" id="1.10.10.10">
    <property type="entry name" value="Winged helix-like DNA-binding domain superfamily/Winged helix DNA-binding domain"/>
    <property type="match status" value="2"/>
</dbReference>
<dbReference type="InterPro" id="IPR011434">
    <property type="entry name" value="Ltp-like_HTH"/>
</dbReference>
<feature type="region of interest" description="Disordered" evidence="1">
    <location>
        <begin position="63"/>
        <end position="96"/>
    </location>
</feature>
<protein>
    <submittedName>
        <fullName evidence="4">Host cell surface-exposed lipoprotein</fullName>
    </submittedName>
</protein>
<keyword evidence="2" id="KW-0812">Transmembrane</keyword>
<dbReference type="RefSeq" id="WP_228148457.1">
    <property type="nucleotide sequence ID" value="NZ_FUUY01000001.1"/>
</dbReference>
<dbReference type="AlphaFoldDB" id="A0A1R7Q9N1"/>
<dbReference type="Pfam" id="PF07553">
    <property type="entry name" value="Lipoprotein_Ltp"/>
    <property type="match status" value="2"/>
</dbReference>
<dbReference type="InterPro" id="IPR036388">
    <property type="entry name" value="WH-like_DNA-bd_sf"/>
</dbReference>
<gene>
    <name evidence="4" type="ORF">ACNJC6_00537</name>
</gene>
<accession>A0A1R7Q9N1</accession>
<feature type="domain" description="Putative host cell surface-exposed lipoprotein Ltp-like HTH region" evidence="3">
    <location>
        <begin position="117"/>
        <end position="162"/>
    </location>
</feature>
<sequence length="216" mass="23561">MAFLNGLFALLSVVLFILLFVALIKPSIFKIKTRLKAFLIFCAAIIVCMVGFSVTMSDEERARIEQQQQTASEEKSSSEQPVQENTSTVEDKKSVEETPKIEVQEVVEEVQSLTRPQSNAVRSASQYLSMSGFSRKGLIDQLSSSYGDGYDKADATIAVDSLDVDWNEQAARSAAQYLEMSGFSCNGLIDQLSSSAGDKYTKDQATYGAQQAGACS</sequence>
<dbReference type="EMBL" id="FUUY01000001">
    <property type="protein sequence ID" value="SJX20937.1"/>
    <property type="molecule type" value="Genomic_DNA"/>
</dbReference>
<proteinExistence type="predicted"/>
<reference evidence="4 5" key="1">
    <citation type="submission" date="2017-02" db="EMBL/GenBank/DDBJ databases">
        <authorList>
            <person name="Peterson S.W."/>
        </authorList>
    </citation>
    <scope>NUCLEOTIDE SEQUENCE [LARGE SCALE GENOMIC DNA]</scope>
    <source>
        <strain evidence="4">C6</strain>
    </source>
</reference>
<keyword evidence="2" id="KW-0472">Membrane</keyword>
<organism evidence="4 5">
    <name type="scientific">Acinetobacter johnsonii</name>
    <dbReference type="NCBI Taxonomy" id="40214"/>
    <lineage>
        <taxon>Bacteria</taxon>
        <taxon>Pseudomonadati</taxon>
        <taxon>Pseudomonadota</taxon>
        <taxon>Gammaproteobacteria</taxon>
        <taxon>Moraxellales</taxon>
        <taxon>Moraxellaceae</taxon>
        <taxon>Acinetobacter</taxon>
    </lineage>
</organism>
<keyword evidence="4" id="KW-0449">Lipoprotein</keyword>
<evidence type="ECO:0000313" key="5">
    <source>
        <dbReference type="Proteomes" id="UP000196240"/>
    </source>
</evidence>
<feature type="domain" description="Putative host cell surface-exposed lipoprotein Ltp-like HTH region" evidence="3">
    <location>
        <begin position="165"/>
        <end position="208"/>
    </location>
</feature>
<keyword evidence="2" id="KW-1133">Transmembrane helix</keyword>
<name>A0A1R7Q9N1_ACIJO</name>
<evidence type="ECO:0000256" key="1">
    <source>
        <dbReference type="SAM" id="MobiDB-lite"/>
    </source>
</evidence>